<organism evidence="1 2">
    <name type="scientific">Deinococcus malanensis</name>
    <dbReference type="NCBI Taxonomy" id="1706855"/>
    <lineage>
        <taxon>Bacteria</taxon>
        <taxon>Thermotogati</taxon>
        <taxon>Deinococcota</taxon>
        <taxon>Deinococci</taxon>
        <taxon>Deinococcales</taxon>
        <taxon>Deinococcaceae</taxon>
        <taxon>Deinococcus</taxon>
    </lineage>
</organism>
<name>A0ABQ2F2L0_9DEIO</name>
<gene>
    <name evidence="1" type="ORF">GCM10008955_41910</name>
</gene>
<dbReference type="EMBL" id="BMPP01000044">
    <property type="protein sequence ID" value="GGK43752.1"/>
    <property type="molecule type" value="Genomic_DNA"/>
</dbReference>
<evidence type="ECO:0008006" key="3">
    <source>
        <dbReference type="Google" id="ProtNLM"/>
    </source>
</evidence>
<evidence type="ECO:0000313" key="2">
    <source>
        <dbReference type="Proteomes" id="UP000647587"/>
    </source>
</evidence>
<proteinExistence type="predicted"/>
<reference evidence="2" key="1">
    <citation type="journal article" date="2019" name="Int. J. Syst. Evol. Microbiol.">
        <title>The Global Catalogue of Microorganisms (GCM) 10K type strain sequencing project: providing services to taxonomists for standard genome sequencing and annotation.</title>
        <authorList>
            <consortium name="The Broad Institute Genomics Platform"/>
            <consortium name="The Broad Institute Genome Sequencing Center for Infectious Disease"/>
            <person name="Wu L."/>
            <person name="Ma J."/>
        </authorList>
    </citation>
    <scope>NUCLEOTIDE SEQUENCE [LARGE SCALE GENOMIC DNA]</scope>
    <source>
        <strain evidence="2">JCM 30331</strain>
    </source>
</reference>
<keyword evidence="2" id="KW-1185">Reference proteome</keyword>
<evidence type="ECO:0000313" key="1">
    <source>
        <dbReference type="EMBL" id="GGK43752.1"/>
    </source>
</evidence>
<accession>A0ABQ2F2L0</accession>
<sequence length="87" mass="9483">MKKSTNVSRKGASIRAAVRSFDVRCRTTRGLLVPVEAIFGMESLTAFSRRQMRVFSPTRTRVGLPEDQGLGLLAMSLLASASNILQA</sequence>
<dbReference type="Proteomes" id="UP000647587">
    <property type="component" value="Unassembled WGS sequence"/>
</dbReference>
<protein>
    <recommendedName>
        <fullName evidence="3">Transposase DDE domain-containing protein</fullName>
    </recommendedName>
</protein>
<comment type="caution">
    <text evidence="1">The sequence shown here is derived from an EMBL/GenBank/DDBJ whole genome shotgun (WGS) entry which is preliminary data.</text>
</comment>